<reference evidence="9" key="1">
    <citation type="journal article" date="2019" name="Int. J. Syst. Evol. Microbiol.">
        <title>The Global Catalogue of Microorganisms (GCM) 10K type strain sequencing project: providing services to taxonomists for standard genome sequencing and annotation.</title>
        <authorList>
            <consortium name="The Broad Institute Genomics Platform"/>
            <consortium name="The Broad Institute Genome Sequencing Center for Infectious Disease"/>
            <person name="Wu L."/>
            <person name="Ma J."/>
        </authorList>
    </citation>
    <scope>NUCLEOTIDE SEQUENCE [LARGE SCALE GENOMIC DNA]</scope>
    <source>
        <strain evidence="9">JCM 31486</strain>
    </source>
</reference>
<dbReference type="Pfam" id="PF00676">
    <property type="entry name" value="E1_dh"/>
    <property type="match status" value="1"/>
</dbReference>
<evidence type="ECO:0000256" key="1">
    <source>
        <dbReference type="ARBA" id="ARBA00001964"/>
    </source>
</evidence>
<keyword evidence="9" id="KW-1185">Reference proteome</keyword>
<comment type="caution">
    <text evidence="8">The sequence shown here is derived from an EMBL/GenBank/DDBJ whole genome shotgun (WGS) entry which is preliminary data.</text>
</comment>
<feature type="non-terminal residue" evidence="8">
    <location>
        <position position="271"/>
    </location>
</feature>
<evidence type="ECO:0000256" key="6">
    <source>
        <dbReference type="ARBA" id="ARBA00051911"/>
    </source>
</evidence>
<keyword evidence="5" id="KW-0786">Thiamine pyrophosphate</keyword>
<dbReference type="InterPro" id="IPR029061">
    <property type="entry name" value="THDP-binding"/>
</dbReference>
<comment type="cofactor">
    <cofactor evidence="1">
        <name>thiamine diphosphate</name>
        <dbReference type="ChEBI" id="CHEBI:58937"/>
    </cofactor>
</comment>
<feature type="domain" description="Transketolase-like pyrimidine-binding" evidence="7">
    <location>
        <begin position="110"/>
        <end position="271"/>
    </location>
</feature>
<protein>
    <recommendedName>
        <fullName evidence="2">dihydrolipoyllysine-residue succinyltransferase</fullName>
        <ecNumber evidence="2">2.3.1.61</ecNumber>
    </recommendedName>
</protein>
<comment type="catalytic activity">
    <reaction evidence="6">
        <text>N(6)-[(R)-lipoyl]-L-lysyl-[protein] + 2-oxoglutarate + H(+) = N(6)-[(R)-S(8)-succinyldihydrolipoyl]-L-lysyl-[protein] + CO2</text>
        <dbReference type="Rhea" id="RHEA:12188"/>
        <dbReference type="Rhea" id="RHEA-COMP:10474"/>
        <dbReference type="Rhea" id="RHEA-COMP:20092"/>
        <dbReference type="ChEBI" id="CHEBI:15378"/>
        <dbReference type="ChEBI" id="CHEBI:16526"/>
        <dbReference type="ChEBI" id="CHEBI:16810"/>
        <dbReference type="ChEBI" id="CHEBI:83099"/>
        <dbReference type="ChEBI" id="CHEBI:83120"/>
        <dbReference type="EC" id="1.2.4.2"/>
    </reaction>
</comment>
<dbReference type="PANTHER" id="PTHR42980">
    <property type="entry name" value="2-OXOISOVALERATE DEHYDROGENASE SUBUNIT BETA-RELATED"/>
    <property type="match status" value="1"/>
</dbReference>
<dbReference type="Pfam" id="PF02779">
    <property type="entry name" value="Transket_pyr"/>
    <property type="match status" value="1"/>
</dbReference>
<accession>A0ABW3MI32</accession>
<evidence type="ECO:0000256" key="2">
    <source>
        <dbReference type="ARBA" id="ARBA00012945"/>
    </source>
</evidence>
<dbReference type="EMBL" id="JBHTIS010002690">
    <property type="protein sequence ID" value="MFD1050220.1"/>
    <property type="molecule type" value="Genomic_DNA"/>
</dbReference>
<organism evidence="8 9">
    <name type="scientific">Kibdelosporangium lantanae</name>
    <dbReference type="NCBI Taxonomy" id="1497396"/>
    <lineage>
        <taxon>Bacteria</taxon>
        <taxon>Bacillati</taxon>
        <taxon>Actinomycetota</taxon>
        <taxon>Actinomycetes</taxon>
        <taxon>Pseudonocardiales</taxon>
        <taxon>Pseudonocardiaceae</taxon>
        <taxon>Kibdelosporangium</taxon>
    </lineage>
</organism>
<evidence type="ECO:0000256" key="3">
    <source>
        <dbReference type="ARBA" id="ARBA00022532"/>
    </source>
</evidence>
<keyword evidence="3" id="KW-0816">Tricarboxylic acid cycle</keyword>
<proteinExistence type="predicted"/>
<dbReference type="PANTHER" id="PTHR42980:SF1">
    <property type="entry name" value="2-OXOISOVALERATE DEHYDROGENASE SUBUNIT BETA, MITOCHONDRIAL"/>
    <property type="match status" value="1"/>
</dbReference>
<dbReference type="Gene3D" id="3.40.50.970">
    <property type="match status" value="2"/>
</dbReference>
<evidence type="ECO:0000259" key="7">
    <source>
        <dbReference type="SMART" id="SM00861"/>
    </source>
</evidence>
<name>A0ABW3MI32_9PSEU</name>
<dbReference type="InterPro" id="IPR005475">
    <property type="entry name" value="Transketolase-like_Pyr-bd"/>
</dbReference>
<evidence type="ECO:0000256" key="4">
    <source>
        <dbReference type="ARBA" id="ARBA00023002"/>
    </source>
</evidence>
<dbReference type="SUPFAM" id="SSF52518">
    <property type="entry name" value="Thiamin diphosphate-binding fold (THDP-binding)"/>
    <property type="match status" value="2"/>
</dbReference>
<keyword evidence="4" id="KW-0560">Oxidoreductase</keyword>
<evidence type="ECO:0000256" key="5">
    <source>
        <dbReference type="ARBA" id="ARBA00023052"/>
    </source>
</evidence>
<dbReference type="SMART" id="SM00861">
    <property type="entry name" value="Transket_pyr"/>
    <property type="match status" value="1"/>
</dbReference>
<dbReference type="EC" id="2.3.1.61" evidence="2"/>
<evidence type="ECO:0000313" key="8">
    <source>
        <dbReference type="EMBL" id="MFD1050220.1"/>
    </source>
</evidence>
<evidence type="ECO:0000313" key="9">
    <source>
        <dbReference type="Proteomes" id="UP001597045"/>
    </source>
</evidence>
<sequence>MRANRAPAFLHLRTVRLMGHAGSDVESAYRTQAEIITDYNRDPVLCTARLLIQEGKLTPSQVLDMYEAKRAEVAAAAETAVARPKLASAAEVMAPLRTSTVEAPTVSVSGTLAQGVNQALSALLESPDVLVFGEDVARKGGVYGVTRGLVKKYGPARVFDTILDEQSILGMALGTSMTGFLPIAEIQYLAYLHNAADQLRGEAATMRFFTNGQYHNPMIVRIASYAYQKGFGGHFHNDNSITALRDIPGLLIASPSRADDAAAMLHTCAAA</sequence>
<gene>
    <name evidence="8" type="ORF">ACFQ1S_34210</name>
</gene>
<dbReference type="InterPro" id="IPR001017">
    <property type="entry name" value="DH_E1"/>
</dbReference>
<dbReference type="Proteomes" id="UP001597045">
    <property type="component" value="Unassembled WGS sequence"/>
</dbReference>